<name>A0A0J9B7F2_9FIRM</name>
<reference evidence="1 2" key="1">
    <citation type="submission" date="2011-04" db="EMBL/GenBank/DDBJ databases">
        <title>The Genome Sequence of Clostridium citroniae WAL-19142.</title>
        <authorList>
            <consortium name="The Broad Institute Genome Sequencing Platform"/>
            <person name="Earl A."/>
            <person name="Ward D."/>
            <person name="Feldgarden M."/>
            <person name="Gevers D."/>
            <person name="Warren Y.A."/>
            <person name="Tyrrell K.L."/>
            <person name="Citron D.M."/>
            <person name="Goldstein E.J."/>
            <person name="Daigneault M."/>
            <person name="Allen-Vercoe E."/>
            <person name="Young S.K."/>
            <person name="Zeng Q."/>
            <person name="Gargeya S."/>
            <person name="Fitzgerald M."/>
            <person name="Haas B."/>
            <person name="Abouelleil A."/>
            <person name="Alvarado L."/>
            <person name="Arachchi H.M."/>
            <person name="Berlin A."/>
            <person name="Brown A."/>
            <person name="Chapman S.B."/>
            <person name="Chen Z."/>
            <person name="Dunbar C."/>
            <person name="Freedman E."/>
            <person name="Gearin G."/>
            <person name="Gellesch M."/>
            <person name="Goldberg J."/>
            <person name="Griggs A."/>
            <person name="Gujja S."/>
            <person name="Heilman E.R."/>
            <person name="Heiman D."/>
            <person name="Howarth C."/>
            <person name="Larson L."/>
            <person name="Lui A."/>
            <person name="MacDonald P.J."/>
            <person name="Mehta T."/>
            <person name="Montmayeur A."/>
            <person name="Murphy C."/>
            <person name="Neiman D."/>
            <person name="Pearson M."/>
            <person name="Priest M."/>
            <person name="Roberts A."/>
            <person name="Saif S."/>
            <person name="Shea T."/>
            <person name="Shenoy N."/>
            <person name="Sisk P."/>
            <person name="Stolte C."/>
            <person name="Sykes S."/>
            <person name="White J."/>
            <person name="Yandava C."/>
            <person name="Wortman J."/>
            <person name="Nusbaum C."/>
            <person name="Birren B."/>
        </authorList>
    </citation>
    <scope>NUCLEOTIDE SEQUENCE [LARGE SCALE GENOMIC DNA]</scope>
    <source>
        <strain evidence="1 2">WAL-19142</strain>
    </source>
</reference>
<comment type="caution">
    <text evidence="1">The sequence shown here is derived from an EMBL/GenBank/DDBJ whole genome shotgun (WGS) entry which is preliminary data.</text>
</comment>
<organism evidence="1 2">
    <name type="scientific">[Clostridium] citroniae WAL-19142</name>
    <dbReference type="NCBI Taxonomy" id="742734"/>
    <lineage>
        <taxon>Bacteria</taxon>
        <taxon>Bacillati</taxon>
        <taxon>Bacillota</taxon>
        <taxon>Clostridia</taxon>
        <taxon>Lachnospirales</taxon>
        <taxon>Lachnospiraceae</taxon>
        <taxon>Enterocloster</taxon>
    </lineage>
</organism>
<evidence type="ECO:0000313" key="1">
    <source>
        <dbReference type="EMBL" id="KMW08314.1"/>
    </source>
</evidence>
<accession>A0A0J9B7F2</accession>
<dbReference type="GeneID" id="93166296"/>
<dbReference type="InterPro" id="IPR024541">
    <property type="entry name" value="DUF3881"/>
</dbReference>
<dbReference type="RefSeq" id="WP_007862344.1">
    <property type="nucleotide sequence ID" value="NZ_KQ235875.1"/>
</dbReference>
<dbReference type="PATRIC" id="fig|742734.4.peg.775"/>
<dbReference type="Proteomes" id="UP000037392">
    <property type="component" value="Unassembled WGS sequence"/>
</dbReference>
<evidence type="ECO:0000313" key="2">
    <source>
        <dbReference type="Proteomes" id="UP000037392"/>
    </source>
</evidence>
<proteinExistence type="predicted"/>
<sequence length="292" mass="33314">MHKFMRTIGFSMYQKKQDMEKLLRRLAKEARENGQLSEREGSTFCELRVETAPGMGVAMAGEMSPKGTFNREYYFPYVKSTDISSDAECSIQRHTERETFAGLLDEYRVGISLIFYIENSMEYRLRKAGHKPVKPLGAALSGLCVQGRILLPIQKTEKQAEDSRMAARKRSNLLEAAKRGDEDAIETLTIEDIDLYSMVSRRIAHEDVYSIIETCFMPCGIECDQYSVIGEITGIELSANRITKEEVYDLTLDCNDMIFHVVINRQDLLGEPKVGRRFKGQVWMQGTVQFEA</sequence>
<protein>
    <submittedName>
        <fullName evidence="1">Uncharacterized protein</fullName>
    </submittedName>
</protein>
<dbReference type="AlphaFoldDB" id="A0A0J9B7F2"/>
<dbReference type="Pfam" id="PF12997">
    <property type="entry name" value="DUF3881"/>
    <property type="match status" value="1"/>
</dbReference>
<gene>
    <name evidence="1" type="ORF">HMPREF9470_00727</name>
</gene>
<dbReference type="EMBL" id="ADLK01000089">
    <property type="protein sequence ID" value="KMW08314.1"/>
    <property type="molecule type" value="Genomic_DNA"/>
</dbReference>
<dbReference type="OrthoDB" id="9774037at2"/>